<proteinExistence type="predicted"/>
<gene>
    <name evidence="1" type="ORF">SDC9_212893</name>
</gene>
<sequence length="66" mass="7077">MKTFEIIMAIALLILAVWLFLRAVSSKSKGVSNCGTCAAKCPNRDTGEGCGELVFLNRPANDKTSD</sequence>
<organism evidence="1">
    <name type="scientific">bioreactor metagenome</name>
    <dbReference type="NCBI Taxonomy" id="1076179"/>
    <lineage>
        <taxon>unclassified sequences</taxon>
        <taxon>metagenomes</taxon>
        <taxon>ecological metagenomes</taxon>
    </lineage>
</organism>
<dbReference type="Pfam" id="PF12669">
    <property type="entry name" value="FeoB_associated"/>
    <property type="match status" value="1"/>
</dbReference>
<reference evidence="1" key="1">
    <citation type="submission" date="2019-08" db="EMBL/GenBank/DDBJ databases">
        <authorList>
            <person name="Kucharzyk K."/>
            <person name="Murdoch R.W."/>
            <person name="Higgins S."/>
            <person name="Loffler F."/>
        </authorList>
    </citation>
    <scope>NUCLEOTIDE SEQUENCE</scope>
</reference>
<protein>
    <submittedName>
        <fullName evidence="1">Uncharacterized protein</fullName>
    </submittedName>
</protein>
<name>A0A645K0M4_9ZZZZ</name>
<comment type="caution">
    <text evidence="1">The sequence shown here is derived from an EMBL/GenBank/DDBJ whole genome shotgun (WGS) entry which is preliminary data.</text>
</comment>
<evidence type="ECO:0000313" key="1">
    <source>
        <dbReference type="EMBL" id="MPN65114.1"/>
    </source>
</evidence>
<accession>A0A645K0M4</accession>
<dbReference type="EMBL" id="VSSQ01147008">
    <property type="protein sequence ID" value="MPN65114.1"/>
    <property type="molecule type" value="Genomic_DNA"/>
</dbReference>
<dbReference type="AlphaFoldDB" id="A0A645K0M4"/>